<dbReference type="VEuPathDB" id="FungiDB:F4678DRAFT_453528"/>
<organism evidence="1 2">
    <name type="scientific">Xylaria arbuscula</name>
    <dbReference type="NCBI Taxonomy" id="114810"/>
    <lineage>
        <taxon>Eukaryota</taxon>
        <taxon>Fungi</taxon>
        <taxon>Dikarya</taxon>
        <taxon>Ascomycota</taxon>
        <taxon>Pezizomycotina</taxon>
        <taxon>Sordariomycetes</taxon>
        <taxon>Xylariomycetidae</taxon>
        <taxon>Xylariales</taxon>
        <taxon>Xylariaceae</taxon>
        <taxon>Xylaria</taxon>
    </lineage>
</organism>
<name>A0A9W8NC82_9PEZI</name>
<gene>
    <name evidence="1" type="ORF">NPX13_g6233</name>
</gene>
<evidence type="ECO:0000313" key="1">
    <source>
        <dbReference type="EMBL" id="KAJ3568981.1"/>
    </source>
</evidence>
<dbReference type="Proteomes" id="UP001148614">
    <property type="component" value="Unassembled WGS sequence"/>
</dbReference>
<keyword evidence="2" id="KW-1185">Reference proteome</keyword>
<accession>A0A9W8NC82</accession>
<proteinExistence type="predicted"/>
<protein>
    <submittedName>
        <fullName evidence="1">Uncharacterized protein</fullName>
    </submittedName>
</protein>
<evidence type="ECO:0000313" key="2">
    <source>
        <dbReference type="Proteomes" id="UP001148614"/>
    </source>
</evidence>
<reference evidence="1" key="1">
    <citation type="submission" date="2022-07" db="EMBL/GenBank/DDBJ databases">
        <title>Genome Sequence of Xylaria arbuscula.</title>
        <authorList>
            <person name="Buettner E."/>
        </authorList>
    </citation>
    <scope>NUCLEOTIDE SEQUENCE</scope>
    <source>
        <strain evidence="1">VT107</strain>
    </source>
</reference>
<dbReference type="EMBL" id="JANPWZ010001079">
    <property type="protein sequence ID" value="KAJ3568981.1"/>
    <property type="molecule type" value="Genomic_DNA"/>
</dbReference>
<sequence>MGGNAFPVFTPRMRPEAYRAIRDLCQKKLRDLFVVVATPIEGPAKADHGDIDVLAVWNRDELFQTPEQATSSPSLKEQKEAAYRALGANLSKSEQPHTISYAVPWPKEVPIEKAVLEVNKPVYIQVDLHICPSLSNLQWMLFRDGHGDMWNLLGSTIRPFGLTVDGYGLYIRIPEIENDDRKKARVLLSSDSEDVLHFLGLKIDKEFWDKPFDSEQDLFEYAATCRLFWVRSNNPDASLDDNHDSEVGDLDVEDNRVLGADMRKINSKVGTRVKQRAVFKRWFKEFLPACRASGRYPSTPPLTRDEVRELAFQNFPAASSTYYSTLKKWRVEKQRISLWKEVIKPAIPAYLESSRRSCCAAALKKIILNDDTSFDGIVAPSDLKDSNGFFDEALVSAWVGKAWSTVLDVSWRKNQERYAASKERKAALKRTGSGEEISITKNDITKDCKMN</sequence>
<dbReference type="AlphaFoldDB" id="A0A9W8NC82"/>
<comment type="caution">
    <text evidence="1">The sequence shown here is derived from an EMBL/GenBank/DDBJ whole genome shotgun (WGS) entry which is preliminary data.</text>
</comment>